<accession>K0RBJ9</accession>
<protein>
    <recommendedName>
        <fullName evidence="3">HD domain-containing protein</fullName>
    </recommendedName>
</protein>
<gene>
    <name evidence="1" type="ORF">THAOC_29797</name>
</gene>
<reference evidence="1 2" key="1">
    <citation type="journal article" date="2012" name="Genome Biol.">
        <title>Genome and low-iron response of an oceanic diatom adapted to chronic iron limitation.</title>
        <authorList>
            <person name="Lommer M."/>
            <person name="Specht M."/>
            <person name="Roy A.S."/>
            <person name="Kraemer L."/>
            <person name="Andreson R."/>
            <person name="Gutowska M.A."/>
            <person name="Wolf J."/>
            <person name="Bergner S.V."/>
            <person name="Schilhabel M.B."/>
            <person name="Klostermeier U.C."/>
            <person name="Beiko R.G."/>
            <person name="Rosenstiel P."/>
            <person name="Hippler M."/>
            <person name="Laroche J."/>
        </authorList>
    </citation>
    <scope>NUCLEOTIDE SEQUENCE [LARGE SCALE GENOMIC DNA]</scope>
    <source>
        <strain evidence="1 2">CCMP1005</strain>
    </source>
</reference>
<feature type="non-terminal residue" evidence="1">
    <location>
        <position position="85"/>
    </location>
</feature>
<sequence length="85" mass="9603">MMSTDDAIVAAVERRVKAFYAEHPEIKPSHGWEDHVSVVHMHTQRALQSLLYSIPTSVRRNIELAALLHDVDDSKYFPEGSSENA</sequence>
<dbReference type="EMBL" id="AGNL01042275">
    <property type="protein sequence ID" value="EJK51068.1"/>
    <property type="molecule type" value="Genomic_DNA"/>
</dbReference>
<dbReference type="Gene3D" id="1.10.472.50">
    <property type="entry name" value="HD-domain/PDEase-like"/>
    <property type="match status" value="1"/>
</dbReference>
<proteinExistence type="predicted"/>
<dbReference type="OrthoDB" id="16547at2759"/>
<evidence type="ECO:0000313" key="1">
    <source>
        <dbReference type="EMBL" id="EJK51068.1"/>
    </source>
</evidence>
<keyword evidence="2" id="KW-1185">Reference proteome</keyword>
<dbReference type="AlphaFoldDB" id="K0RBJ9"/>
<evidence type="ECO:0000313" key="2">
    <source>
        <dbReference type="Proteomes" id="UP000266841"/>
    </source>
</evidence>
<dbReference type="Proteomes" id="UP000266841">
    <property type="component" value="Unassembled WGS sequence"/>
</dbReference>
<name>K0RBJ9_THAOC</name>
<evidence type="ECO:0008006" key="3">
    <source>
        <dbReference type="Google" id="ProtNLM"/>
    </source>
</evidence>
<organism evidence="1 2">
    <name type="scientific">Thalassiosira oceanica</name>
    <name type="common">Marine diatom</name>
    <dbReference type="NCBI Taxonomy" id="159749"/>
    <lineage>
        <taxon>Eukaryota</taxon>
        <taxon>Sar</taxon>
        <taxon>Stramenopiles</taxon>
        <taxon>Ochrophyta</taxon>
        <taxon>Bacillariophyta</taxon>
        <taxon>Coscinodiscophyceae</taxon>
        <taxon>Thalassiosirophycidae</taxon>
        <taxon>Thalassiosirales</taxon>
        <taxon>Thalassiosiraceae</taxon>
        <taxon>Thalassiosira</taxon>
    </lineage>
</organism>
<comment type="caution">
    <text evidence="1">The sequence shown here is derived from an EMBL/GenBank/DDBJ whole genome shotgun (WGS) entry which is preliminary data.</text>
</comment>